<dbReference type="EMBL" id="JAVRQU010000002">
    <property type="protein sequence ID" value="KAK5706738.1"/>
    <property type="molecule type" value="Genomic_DNA"/>
</dbReference>
<reference evidence="1" key="1">
    <citation type="submission" date="2023-08" db="EMBL/GenBank/DDBJ databases">
        <title>Black Yeasts Isolated from many extreme environments.</title>
        <authorList>
            <person name="Coleine C."/>
            <person name="Stajich J.E."/>
            <person name="Selbmann L."/>
        </authorList>
    </citation>
    <scope>NUCLEOTIDE SEQUENCE</scope>
    <source>
        <strain evidence="1">CCFEE 5810</strain>
    </source>
</reference>
<comment type="caution">
    <text evidence="1">The sequence shown here is derived from an EMBL/GenBank/DDBJ whole genome shotgun (WGS) entry which is preliminary data.</text>
</comment>
<name>A0AAN7VWK3_9PEZI</name>
<proteinExistence type="predicted"/>
<evidence type="ECO:0000313" key="1">
    <source>
        <dbReference type="EMBL" id="KAK5706738.1"/>
    </source>
</evidence>
<organism evidence="1 2">
    <name type="scientific">Elasticomyces elasticus</name>
    <dbReference type="NCBI Taxonomy" id="574655"/>
    <lineage>
        <taxon>Eukaryota</taxon>
        <taxon>Fungi</taxon>
        <taxon>Dikarya</taxon>
        <taxon>Ascomycota</taxon>
        <taxon>Pezizomycotina</taxon>
        <taxon>Dothideomycetes</taxon>
        <taxon>Dothideomycetidae</taxon>
        <taxon>Mycosphaerellales</taxon>
        <taxon>Teratosphaeriaceae</taxon>
        <taxon>Elasticomyces</taxon>
    </lineage>
</organism>
<sequence length="163" mass="17812">MVITVAMRDQEYGFCLGGSVLADLNASSYQPEPLPVTAALGLALAEVGSPTTSLPGVPNAAFEYFSIIPDPKSPMFGRAMIADGRHLHELHLMALLDYLQYDLREVINVKHKERAGEVVDKEEIARRLLTPSAFSAAFEKTRAKEMAQGAKGWEELENPVKLG</sequence>
<evidence type="ECO:0000313" key="2">
    <source>
        <dbReference type="Proteomes" id="UP001310594"/>
    </source>
</evidence>
<dbReference type="Proteomes" id="UP001310594">
    <property type="component" value="Unassembled WGS sequence"/>
</dbReference>
<gene>
    <name evidence="1" type="ORF">LTR97_001729</name>
</gene>
<dbReference type="AlphaFoldDB" id="A0AAN7VWK3"/>
<accession>A0AAN7VWK3</accession>
<protein>
    <submittedName>
        <fullName evidence="1">Uncharacterized protein</fullName>
    </submittedName>
</protein>